<proteinExistence type="inferred from homology"/>
<dbReference type="InParanoid" id="W3XHQ1"/>
<evidence type="ECO:0000256" key="3">
    <source>
        <dbReference type="ARBA" id="ARBA00023128"/>
    </source>
</evidence>
<dbReference type="Proteomes" id="UP000030651">
    <property type="component" value="Unassembled WGS sequence"/>
</dbReference>
<evidence type="ECO:0000256" key="2">
    <source>
        <dbReference type="ARBA" id="ARBA00009540"/>
    </source>
</evidence>
<feature type="compositionally biased region" description="Low complexity" evidence="6">
    <location>
        <begin position="25"/>
        <end position="53"/>
    </location>
</feature>
<dbReference type="Pfam" id="PF07534">
    <property type="entry name" value="TLD"/>
    <property type="match status" value="2"/>
</dbReference>
<evidence type="ECO:0000259" key="7">
    <source>
        <dbReference type="PROSITE" id="PS51886"/>
    </source>
</evidence>
<gene>
    <name evidence="8" type="ORF">PFICI_03554</name>
</gene>
<feature type="region of interest" description="Disordered" evidence="6">
    <location>
        <begin position="1"/>
        <end position="53"/>
    </location>
</feature>
<feature type="domain" description="TLDc" evidence="7">
    <location>
        <begin position="143"/>
        <end position="392"/>
    </location>
</feature>
<dbReference type="PANTHER" id="PTHR23354">
    <property type="entry name" value="NUCLEOLAR PROTEIN 7/ESTROGEN RECEPTOR COACTIVATOR-RELATED"/>
    <property type="match status" value="1"/>
</dbReference>
<keyword evidence="3" id="KW-0496">Mitochondrion</keyword>
<dbReference type="PROSITE" id="PS51886">
    <property type="entry name" value="TLDC"/>
    <property type="match status" value="1"/>
</dbReference>
<dbReference type="GO" id="GO:0005634">
    <property type="term" value="C:nucleus"/>
    <property type="evidence" value="ECO:0007669"/>
    <property type="project" value="TreeGrafter"/>
</dbReference>
<dbReference type="EMBL" id="KI912110">
    <property type="protein sequence ID" value="ETS85529.1"/>
    <property type="molecule type" value="Genomic_DNA"/>
</dbReference>
<dbReference type="STRING" id="1229662.W3XHQ1"/>
<evidence type="ECO:0000313" key="9">
    <source>
        <dbReference type="Proteomes" id="UP000030651"/>
    </source>
</evidence>
<evidence type="ECO:0000313" key="8">
    <source>
        <dbReference type="EMBL" id="ETS85529.1"/>
    </source>
</evidence>
<evidence type="ECO:0000256" key="1">
    <source>
        <dbReference type="ARBA" id="ARBA00004173"/>
    </source>
</evidence>
<feature type="compositionally biased region" description="Polar residues" evidence="6">
    <location>
        <begin position="74"/>
        <end position="93"/>
    </location>
</feature>
<dbReference type="FunCoup" id="W3XHQ1">
    <property type="interactions" value="11"/>
</dbReference>
<dbReference type="AlphaFoldDB" id="W3XHQ1"/>
<dbReference type="PANTHER" id="PTHR23354:SF62">
    <property type="entry name" value="MUSTARD, ISOFORM V"/>
    <property type="match status" value="1"/>
</dbReference>
<dbReference type="GO" id="GO:0005739">
    <property type="term" value="C:mitochondrion"/>
    <property type="evidence" value="ECO:0007669"/>
    <property type="project" value="UniProtKB-SubCell"/>
</dbReference>
<dbReference type="eggNOG" id="KOG2372">
    <property type="taxonomic scope" value="Eukaryota"/>
</dbReference>
<dbReference type="RefSeq" id="XP_007830326.1">
    <property type="nucleotide sequence ID" value="XM_007832135.1"/>
</dbReference>
<dbReference type="HOGENOM" id="CLU_029204_0_1_1"/>
<dbReference type="KEGG" id="pfy:PFICI_03554"/>
<comment type="function">
    <text evidence="4">May be involved in protection from oxidative damage.</text>
</comment>
<evidence type="ECO:0000256" key="4">
    <source>
        <dbReference type="ARBA" id="ARBA00037112"/>
    </source>
</evidence>
<reference evidence="9" key="1">
    <citation type="journal article" date="2015" name="BMC Genomics">
        <title>Genomic and transcriptomic analysis of the endophytic fungus Pestalotiopsis fici reveals its lifestyle and high potential for synthesis of natural products.</title>
        <authorList>
            <person name="Wang X."/>
            <person name="Zhang X."/>
            <person name="Liu L."/>
            <person name="Xiang M."/>
            <person name="Wang W."/>
            <person name="Sun X."/>
            <person name="Che Y."/>
            <person name="Guo L."/>
            <person name="Liu G."/>
            <person name="Guo L."/>
            <person name="Wang C."/>
            <person name="Yin W.B."/>
            <person name="Stadler M."/>
            <person name="Zhang X."/>
            <person name="Liu X."/>
        </authorList>
    </citation>
    <scope>NUCLEOTIDE SEQUENCE [LARGE SCALE GENOMIC DNA]</scope>
    <source>
        <strain evidence="9">W106-1 / CGMCC3.15140</strain>
    </source>
</reference>
<comment type="similarity">
    <text evidence="2">Belongs to the OXR1 family.</text>
</comment>
<comment type="subcellular location">
    <subcellularLocation>
        <location evidence="1">Mitochondrion</location>
    </subcellularLocation>
</comment>
<dbReference type="OrthoDB" id="26679at2759"/>
<dbReference type="OMA" id="MPSVMPW"/>
<evidence type="ECO:0000256" key="5">
    <source>
        <dbReference type="ARBA" id="ARBA00040604"/>
    </source>
</evidence>
<feature type="compositionally biased region" description="Polar residues" evidence="6">
    <location>
        <begin position="253"/>
        <end position="267"/>
    </location>
</feature>
<feature type="region of interest" description="Disordered" evidence="6">
    <location>
        <begin position="243"/>
        <end position="281"/>
    </location>
</feature>
<feature type="region of interest" description="Disordered" evidence="6">
    <location>
        <begin position="74"/>
        <end position="121"/>
    </location>
</feature>
<dbReference type="GeneID" id="19268567"/>
<dbReference type="GO" id="GO:0006979">
    <property type="term" value="P:response to oxidative stress"/>
    <property type="evidence" value="ECO:0007669"/>
    <property type="project" value="TreeGrafter"/>
</dbReference>
<evidence type="ECO:0000256" key="6">
    <source>
        <dbReference type="SAM" id="MobiDB-lite"/>
    </source>
</evidence>
<dbReference type="SMART" id="SM00584">
    <property type="entry name" value="TLDc"/>
    <property type="match status" value="1"/>
</dbReference>
<organism evidence="8 9">
    <name type="scientific">Pestalotiopsis fici (strain W106-1 / CGMCC3.15140)</name>
    <dbReference type="NCBI Taxonomy" id="1229662"/>
    <lineage>
        <taxon>Eukaryota</taxon>
        <taxon>Fungi</taxon>
        <taxon>Dikarya</taxon>
        <taxon>Ascomycota</taxon>
        <taxon>Pezizomycotina</taxon>
        <taxon>Sordariomycetes</taxon>
        <taxon>Xylariomycetidae</taxon>
        <taxon>Amphisphaeriales</taxon>
        <taxon>Sporocadaceae</taxon>
        <taxon>Pestalotiopsis</taxon>
    </lineage>
</organism>
<dbReference type="InterPro" id="IPR006571">
    <property type="entry name" value="TLDc_dom"/>
</dbReference>
<name>W3XHQ1_PESFW</name>
<keyword evidence="9" id="KW-1185">Reference proteome</keyword>
<accession>W3XHQ1</accession>
<protein>
    <recommendedName>
        <fullName evidence="5">Oxidation resistance protein 1</fullName>
    </recommendedName>
</protein>
<sequence length="395" mass="43517">MSRASSRVPSPHDSGVLIPGLDSISNSNGTSTNAGNSRPEFQAQQQQYQQQPQYEEYGISSMISGWFGRRFGPSRSNSQLSAGAGSMHSSRTFPTDHPSSFGDGISTPFTPPRPSRSASPFVMPDYEPLILTGYRQDTDRGAQLLSTSIGEAIRMNFPERLRICEEWKLVYSLYQNGSSLSTLYKLCDEFRGRRVGFILVVRDGSGGTFGAYLTEAPHIASGYYGNGECFLWKASVHVSLPPPPSDPSADLLTGTSTTIHSPTSTRFPSEHLTPEAPSPPNNKLEAAQMEDHSIRFQYFPYVPPDVRHGKHDEGPEDPWEMSRDRDQFYFISSERSFLALGGGEGHDARYGLWLDDGFNRGQSAKCGTFENDPLSDEGEKFDIVGVELWVVGATS</sequence>